<proteinExistence type="predicted"/>
<keyword evidence="2" id="KW-1185">Reference proteome</keyword>
<name>A0A365Y4J7_9BACT</name>
<dbReference type="OrthoDB" id="639821at2"/>
<dbReference type="Proteomes" id="UP000253410">
    <property type="component" value="Unassembled WGS sequence"/>
</dbReference>
<reference evidence="1 2" key="1">
    <citation type="submission" date="2018-05" db="EMBL/GenBank/DDBJ databases">
        <title>Chitinophaga sp. K3CV102501T nov., isolated from isolated from a monsoon evergreen broad-leaved forest soil.</title>
        <authorList>
            <person name="Lv Y."/>
        </authorList>
    </citation>
    <scope>NUCLEOTIDE SEQUENCE [LARGE SCALE GENOMIC DNA]</scope>
    <source>
        <strain evidence="1 2">GDMCC 1.1325</strain>
    </source>
</reference>
<dbReference type="EMBL" id="QFFJ01000001">
    <property type="protein sequence ID" value="RBL93503.1"/>
    <property type="molecule type" value="Genomic_DNA"/>
</dbReference>
<gene>
    <name evidence="1" type="ORF">DF182_13400</name>
</gene>
<protein>
    <submittedName>
        <fullName evidence="1">Uncharacterized protein</fullName>
    </submittedName>
</protein>
<evidence type="ECO:0000313" key="2">
    <source>
        <dbReference type="Proteomes" id="UP000253410"/>
    </source>
</evidence>
<comment type="caution">
    <text evidence="1">The sequence shown here is derived from an EMBL/GenBank/DDBJ whole genome shotgun (WGS) entry which is preliminary data.</text>
</comment>
<dbReference type="RefSeq" id="WP_113616101.1">
    <property type="nucleotide sequence ID" value="NZ_QFFJ01000001.1"/>
</dbReference>
<evidence type="ECO:0000313" key="1">
    <source>
        <dbReference type="EMBL" id="RBL93503.1"/>
    </source>
</evidence>
<organism evidence="1 2">
    <name type="scientific">Chitinophaga flava</name>
    <dbReference type="NCBI Taxonomy" id="2259036"/>
    <lineage>
        <taxon>Bacteria</taxon>
        <taxon>Pseudomonadati</taxon>
        <taxon>Bacteroidota</taxon>
        <taxon>Chitinophagia</taxon>
        <taxon>Chitinophagales</taxon>
        <taxon>Chitinophagaceae</taxon>
        <taxon>Chitinophaga</taxon>
    </lineage>
</organism>
<dbReference type="AlphaFoldDB" id="A0A365Y4J7"/>
<accession>A0A365Y4J7</accession>
<sequence>MKNLLILFLAFTLGLPFVYSQSNRRTASASARQVSLPAVTDKWPGTWKMAYKPWPHIPAVNMELQIGEGICGMLYPAVLTLDYSVFSGRYYVLLARKNDGQLGIGRYKHAIKETPFKLGPWLLYLNGTLNYVRNGNEAPVMSIQRMWIKDFGLFMKGLYEGDEIFESIKVTLRDMLYRTDLQLKKVSDKPWPNAEVQHFLRLQRDSFYLGLYRRIDVNDSMVQLTIIDEDQLDKDTVTLIHNSRMLMNRSEINEQTKSQQIKLDTGMNLLAFFADNYGRIPPNTGDMRINADGKKYSFDFSDRTNAYATFLVAQLYRRPVPLPPSVVVPTPATQSDTALRTRLISSRKDQWVTNLTVKQKEITLELWDAQTEDGDSISLRLNNEWVVSGFPVKKQIQEITLSLKPGENKLQFMADNLGSIPPNTAALRIHYGNISRRFDISTDMKKNNIIRIVYLE</sequence>